<keyword evidence="1" id="KW-0472">Membrane</keyword>
<reference evidence="2" key="1">
    <citation type="submission" date="2021-05" db="EMBL/GenBank/DDBJ databases">
        <authorList>
            <person name="Alioto T."/>
            <person name="Alioto T."/>
            <person name="Gomez Garrido J."/>
        </authorList>
    </citation>
    <scope>NUCLEOTIDE SEQUENCE</scope>
</reference>
<evidence type="ECO:0000313" key="2">
    <source>
        <dbReference type="EMBL" id="CAG6776137.1"/>
    </source>
</evidence>
<dbReference type="EMBL" id="HBUF01601093">
    <property type="protein sequence ID" value="CAG6776137.1"/>
    <property type="molecule type" value="Transcribed_RNA"/>
</dbReference>
<protein>
    <submittedName>
        <fullName evidence="2">Uncharacterized protein</fullName>
    </submittedName>
</protein>
<name>A0A8D9B464_9HEMI</name>
<accession>A0A8D9B464</accession>
<proteinExistence type="predicted"/>
<keyword evidence="1" id="KW-1133">Transmembrane helix</keyword>
<dbReference type="AlphaFoldDB" id="A0A8D9B464"/>
<keyword evidence="1" id="KW-0812">Transmembrane</keyword>
<organism evidence="2">
    <name type="scientific">Cacopsylla melanoneura</name>
    <dbReference type="NCBI Taxonomy" id="428564"/>
    <lineage>
        <taxon>Eukaryota</taxon>
        <taxon>Metazoa</taxon>
        <taxon>Ecdysozoa</taxon>
        <taxon>Arthropoda</taxon>
        <taxon>Hexapoda</taxon>
        <taxon>Insecta</taxon>
        <taxon>Pterygota</taxon>
        <taxon>Neoptera</taxon>
        <taxon>Paraneoptera</taxon>
        <taxon>Hemiptera</taxon>
        <taxon>Sternorrhyncha</taxon>
        <taxon>Psylloidea</taxon>
        <taxon>Psyllidae</taxon>
        <taxon>Psyllinae</taxon>
        <taxon>Cacopsylla</taxon>
    </lineage>
</organism>
<evidence type="ECO:0000256" key="1">
    <source>
        <dbReference type="SAM" id="Phobius"/>
    </source>
</evidence>
<feature type="transmembrane region" description="Helical" evidence="1">
    <location>
        <begin position="6"/>
        <end position="27"/>
    </location>
</feature>
<feature type="transmembrane region" description="Helical" evidence="1">
    <location>
        <begin position="39"/>
        <end position="63"/>
    </location>
</feature>
<sequence>MFSPFLFFFHLSFFNISPMIFFPCFLHSLSFPSSSLFQVLYYFILPFSAHLSSLLFTLSLSLFENKLCLEALKNELCTSTFESKAEGLNRGHAGYTFFVVLKRTKNTLFM</sequence>